<feature type="signal peptide" evidence="2">
    <location>
        <begin position="1"/>
        <end position="18"/>
    </location>
</feature>
<feature type="region of interest" description="Disordered" evidence="1">
    <location>
        <begin position="260"/>
        <end position="284"/>
    </location>
</feature>
<feature type="chain" id="PRO_5032401310" evidence="2">
    <location>
        <begin position="19"/>
        <end position="388"/>
    </location>
</feature>
<comment type="caution">
    <text evidence="3">The sequence shown here is derived from an EMBL/GenBank/DDBJ whole genome shotgun (WGS) entry which is preliminary data.</text>
</comment>
<organism evidence="3 4">
    <name type="scientific">Symbiodinium natans</name>
    <dbReference type="NCBI Taxonomy" id="878477"/>
    <lineage>
        <taxon>Eukaryota</taxon>
        <taxon>Sar</taxon>
        <taxon>Alveolata</taxon>
        <taxon>Dinophyceae</taxon>
        <taxon>Suessiales</taxon>
        <taxon>Symbiodiniaceae</taxon>
        <taxon>Symbiodinium</taxon>
    </lineage>
</organism>
<reference evidence="3" key="1">
    <citation type="submission" date="2021-02" db="EMBL/GenBank/DDBJ databases">
        <authorList>
            <person name="Dougan E. K."/>
            <person name="Rhodes N."/>
            <person name="Thang M."/>
            <person name="Chan C."/>
        </authorList>
    </citation>
    <scope>NUCLEOTIDE SEQUENCE</scope>
</reference>
<evidence type="ECO:0000313" key="4">
    <source>
        <dbReference type="Proteomes" id="UP000604046"/>
    </source>
</evidence>
<sequence length="388" mass="43591">MSLHFTTIHLIHYHFAFSVFVAWTKSHVSYGRLYPSETPFLLVDKVDNLAKEPWKELTRRVVEETEQGTRVELLVNHAFNHAKDGAVYLARKAKGIGHQLSWVGQSAISDYLVSVNAPLLQMIHQYETGSTLITSENLNQVCGDIWQAEWCTMRPRMALLGIERAPMNIGGGIWLLLACSHWSTRHSAVDYNTDWEGTPWSDLNLIFRSAEDSVPVVLAIPADLDLVTRGETIYLLTGEAWERLTRSDVMQWAQLPPGVDRNDPFTWDTGSQQPSEMHEAPQTTDDTRFVLIVEEPEDTDVTGTTTAETSEQENMDRVQLNTPHENQFTVYLPPGLCPVPGVTLTPELRAATTDPLLAVAAQVWEELGLEVLDGKNSRNTPSRSPRTF</sequence>
<dbReference type="OrthoDB" id="10664446at2759"/>
<protein>
    <submittedName>
        <fullName evidence="3">Cmd-1 protein</fullName>
    </submittedName>
</protein>
<dbReference type="EMBL" id="CAJNDS010002419">
    <property type="protein sequence ID" value="CAE7467404.1"/>
    <property type="molecule type" value="Genomic_DNA"/>
</dbReference>
<evidence type="ECO:0000313" key="3">
    <source>
        <dbReference type="EMBL" id="CAE7467404.1"/>
    </source>
</evidence>
<evidence type="ECO:0000256" key="1">
    <source>
        <dbReference type="SAM" id="MobiDB-lite"/>
    </source>
</evidence>
<keyword evidence="2" id="KW-0732">Signal</keyword>
<keyword evidence="4" id="KW-1185">Reference proteome</keyword>
<gene>
    <name evidence="3" type="primary">cmd-1</name>
    <name evidence="3" type="ORF">SNAT2548_LOCUS26137</name>
</gene>
<evidence type="ECO:0000256" key="2">
    <source>
        <dbReference type="SAM" id="SignalP"/>
    </source>
</evidence>
<proteinExistence type="predicted"/>
<accession>A0A812S4P9</accession>
<name>A0A812S4P9_9DINO</name>
<dbReference type="Proteomes" id="UP000604046">
    <property type="component" value="Unassembled WGS sequence"/>
</dbReference>
<dbReference type="AlphaFoldDB" id="A0A812S4P9"/>